<evidence type="ECO:0008006" key="3">
    <source>
        <dbReference type="Google" id="ProtNLM"/>
    </source>
</evidence>
<accession>A0A1A9USS8</accession>
<dbReference type="PANTHER" id="PTHR31649">
    <property type="entry name" value="AGAP009604-PA"/>
    <property type="match status" value="1"/>
</dbReference>
<dbReference type="SMART" id="SM00696">
    <property type="entry name" value="DM9"/>
    <property type="match status" value="6"/>
</dbReference>
<dbReference type="PANTHER" id="PTHR31649:SF10">
    <property type="entry name" value="IP19903P-RELATED"/>
    <property type="match status" value="1"/>
</dbReference>
<evidence type="ECO:0000313" key="2">
    <source>
        <dbReference type="Proteomes" id="UP000078200"/>
    </source>
</evidence>
<protein>
    <recommendedName>
        <fullName evidence="3">Farnesoic acid O-methyl transferase domain-containing protein</fullName>
    </recommendedName>
</protein>
<dbReference type="Pfam" id="PF11901">
    <property type="entry name" value="DM9"/>
    <property type="match status" value="3"/>
</dbReference>
<keyword evidence="2" id="KW-1185">Reference proteome</keyword>
<dbReference type="Proteomes" id="UP000078200">
    <property type="component" value="Unassembled WGS sequence"/>
</dbReference>
<dbReference type="EnsemblMetazoa" id="GAUT014153-RA">
    <property type="protein sequence ID" value="GAUT014153-PA"/>
    <property type="gene ID" value="GAUT014153"/>
</dbReference>
<reference evidence="1" key="1">
    <citation type="submission" date="2020-05" db="UniProtKB">
        <authorList>
            <consortium name="EnsemblMetazoa"/>
        </authorList>
    </citation>
    <scope>IDENTIFICATION</scope>
    <source>
        <strain evidence="1">TTRI</strain>
    </source>
</reference>
<dbReference type="AlphaFoldDB" id="A0A1A9USS8"/>
<evidence type="ECO:0000313" key="1">
    <source>
        <dbReference type="EnsemblMetazoa" id="GAUT014153-PA"/>
    </source>
</evidence>
<name>A0A1A9USS8_GLOAU</name>
<dbReference type="VEuPathDB" id="VectorBase:GAUT014153"/>
<dbReference type="InterPro" id="IPR006616">
    <property type="entry name" value="DM9_repeat"/>
</dbReference>
<dbReference type="STRING" id="7395.A0A1A9USS8"/>
<organism evidence="1 2">
    <name type="scientific">Glossina austeni</name>
    <name type="common">Savannah tsetse fly</name>
    <dbReference type="NCBI Taxonomy" id="7395"/>
    <lineage>
        <taxon>Eukaryota</taxon>
        <taxon>Metazoa</taxon>
        <taxon>Ecdysozoa</taxon>
        <taxon>Arthropoda</taxon>
        <taxon>Hexapoda</taxon>
        <taxon>Insecta</taxon>
        <taxon>Pterygota</taxon>
        <taxon>Neoptera</taxon>
        <taxon>Endopterygota</taxon>
        <taxon>Diptera</taxon>
        <taxon>Brachycera</taxon>
        <taxon>Muscomorpha</taxon>
        <taxon>Hippoboscoidea</taxon>
        <taxon>Glossinidae</taxon>
        <taxon>Glossina</taxon>
    </lineage>
</organism>
<sequence>MTNNWLPFNLSGAEMPHNVVVGGCDANGSVIYVGRCFHEGQHLPAKVLLNQRKAFVSCDGTEHAYDYCELLIGSSDYFWQNVVDHRLPRNVVSVGISQQTGEPILIGRAQYGNAMLVGKVLPSLRCVQVASNGKERDLAHYEILVNNSINSSEIVIKSLYPEIKTEETKGCRWQRFAFNEVRPYDAIMGGNDSDGCPIYVGRAKHNGEMLVANIVPTKLSNFISYCGQEIVKADVEILCGRHLEWLSCRNHQIPTNAVLCSDASSNNRLYVGRGHFENSLIVGKVSKIHRALFIPYKGCERRLDNYEVLVENEEREICRTIEHFNLKTPQPMPSPSINFNEPCNYASATAPPLLPSPVYPQQTCLMNSFNRPSSPDKWVISTPFTPLPKNAVLSGHLSTSAIYVCRAFHNGKLIPGQYLLSRSAAVVTYNGQEIVKKNFEILVGDHYRWVTTTSGLPAGAVQVDRLGNNEPVYIGRSFYGGALVPGKICPPYRCLDIAFNGAAISLQSYEFLVK</sequence>
<proteinExistence type="predicted"/>